<reference evidence="1" key="1">
    <citation type="journal article" date="2022" name="bioRxiv">
        <title>Sequencing and chromosome-scale assembly of the giantPleurodeles waltlgenome.</title>
        <authorList>
            <person name="Brown T."/>
            <person name="Elewa A."/>
            <person name="Iarovenko S."/>
            <person name="Subramanian E."/>
            <person name="Araus A.J."/>
            <person name="Petzold A."/>
            <person name="Susuki M."/>
            <person name="Suzuki K.-i.T."/>
            <person name="Hayashi T."/>
            <person name="Toyoda A."/>
            <person name="Oliveira C."/>
            <person name="Osipova E."/>
            <person name="Leigh N.D."/>
            <person name="Simon A."/>
            <person name="Yun M.H."/>
        </authorList>
    </citation>
    <scope>NUCLEOTIDE SEQUENCE</scope>
    <source>
        <strain evidence="1">20211129_DDA</strain>
        <tissue evidence="1">Liver</tissue>
    </source>
</reference>
<dbReference type="Proteomes" id="UP001066276">
    <property type="component" value="Chromosome 1_1"/>
</dbReference>
<evidence type="ECO:0000313" key="1">
    <source>
        <dbReference type="EMBL" id="KAJ1216248.1"/>
    </source>
</evidence>
<accession>A0AAV7WUT3</accession>
<feature type="non-terminal residue" evidence="1">
    <location>
        <position position="73"/>
    </location>
</feature>
<keyword evidence="2" id="KW-1185">Reference proteome</keyword>
<feature type="non-terminal residue" evidence="1">
    <location>
        <position position="1"/>
    </location>
</feature>
<protein>
    <submittedName>
        <fullName evidence="1">Uncharacterized protein</fullName>
    </submittedName>
</protein>
<gene>
    <name evidence="1" type="ORF">NDU88_003852</name>
</gene>
<comment type="caution">
    <text evidence="1">The sequence shown here is derived from an EMBL/GenBank/DDBJ whole genome shotgun (WGS) entry which is preliminary data.</text>
</comment>
<dbReference type="EMBL" id="JANPWB010000001">
    <property type="protein sequence ID" value="KAJ1216248.1"/>
    <property type="molecule type" value="Genomic_DNA"/>
</dbReference>
<sequence>ISELTGLALIADPGSCLLGLRKRPRKQRYLHKFIDLAFLMYKRLIAIHWKAPKAPDRKSWHSLILRWARTEYQ</sequence>
<name>A0AAV7WUT3_PLEWA</name>
<organism evidence="1 2">
    <name type="scientific">Pleurodeles waltl</name>
    <name type="common">Iberian ribbed newt</name>
    <dbReference type="NCBI Taxonomy" id="8319"/>
    <lineage>
        <taxon>Eukaryota</taxon>
        <taxon>Metazoa</taxon>
        <taxon>Chordata</taxon>
        <taxon>Craniata</taxon>
        <taxon>Vertebrata</taxon>
        <taxon>Euteleostomi</taxon>
        <taxon>Amphibia</taxon>
        <taxon>Batrachia</taxon>
        <taxon>Caudata</taxon>
        <taxon>Salamandroidea</taxon>
        <taxon>Salamandridae</taxon>
        <taxon>Pleurodelinae</taxon>
        <taxon>Pleurodeles</taxon>
    </lineage>
</organism>
<proteinExistence type="predicted"/>
<evidence type="ECO:0000313" key="2">
    <source>
        <dbReference type="Proteomes" id="UP001066276"/>
    </source>
</evidence>
<dbReference type="AlphaFoldDB" id="A0AAV7WUT3"/>